<dbReference type="PANTHER" id="PTHR46211">
    <property type="entry name" value="GLYCEROPHOSPHORYL DIESTER PHOSPHODIESTERASE"/>
    <property type="match status" value="1"/>
</dbReference>
<proteinExistence type="predicted"/>
<feature type="transmembrane region" description="Helical" evidence="1">
    <location>
        <begin position="218"/>
        <end position="246"/>
    </location>
</feature>
<feature type="transmembrane region" description="Helical" evidence="1">
    <location>
        <begin position="67"/>
        <end position="93"/>
    </location>
</feature>
<dbReference type="InterPro" id="IPR018476">
    <property type="entry name" value="GlyceroP-diester-Pdiesterase_M"/>
</dbReference>
<feature type="transmembrane region" description="Helical" evidence="1">
    <location>
        <begin position="168"/>
        <end position="186"/>
    </location>
</feature>
<sequence length="589" mass="66554">MRKDVVAVLKDLYHHKYTYILRATILQLLITIVGAYVLSLLIRLVLVGSDIPGMTIDNIFSFLTNPLTLSVLVIYLFLLAFLVYLEFSLLVEIIRHKEAKLRLTWTRLKEDKIYFFKAISGWHFLAFLVYLVLTIPFLNVMFSSALLENLYIPKFISGELLKTTNGKLLYYVLYLVLGYLNLRFLYTLPLTVTGKGERFGRNMATSWQLTRGKKILKLFGLAIVLISVIAVVAAFSFLGISLAALVDGADKSFWVETLFLSFVWGVLFAGRLLFKLASISYLLEVTENSSSTLAPANQGKRRHRLLALIVLILVIGGINYIYNVLKMSGEPVEHLEVIAHRGMVSQGVENSLEALEGAANAGADYAEMDIILSKDQQFIVSHDNNLKRLTGKDIMISQSNAKDVVGLKTSQNGHQSQIVSFEDYVAKAKQLGIKLLVELKPTGNEPANYEQLFVDKMKELGVEKSYMIMSADLKTIETVEKLDPTIKTGYTISLQIGNFTSQKVDFYAIEDFSYNELLARRTAHKNGKKIYVWTINSTDDIEKYVKTSTDGIITDYPDLVSDIEEYLANDNSYLDYFLRLTNLSWIENL</sequence>
<evidence type="ECO:0000313" key="4">
    <source>
        <dbReference type="Proteomes" id="UP000222913"/>
    </source>
</evidence>
<evidence type="ECO:0000256" key="1">
    <source>
        <dbReference type="SAM" id="Phobius"/>
    </source>
</evidence>
<keyword evidence="1" id="KW-0472">Membrane</keyword>
<reference evidence="3 4" key="1">
    <citation type="submission" date="2017-10" db="EMBL/GenBank/DDBJ databases">
        <title>Whole-genome sequence of three Streptococcus macedonicus strains isolated from Italian cheeses of the Veneto region.</title>
        <authorList>
            <person name="Treu L."/>
            <person name="De Diego-Diaz B."/>
            <person name="Papadimitriou K."/>
            <person name="Tsakalidou E."/>
            <person name="Corich V."/>
            <person name="Giacomini A."/>
        </authorList>
    </citation>
    <scope>NUCLEOTIDE SEQUENCE [LARGE SCALE GENOMIC DNA]</scope>
    <source>
        <strain evidence="3 4">27MV</strain>
    </source>
</reference>
<organism evidence="3 4">
    <name type="scientific">Streptococcus macedonicus</name>
    <name type="common">Streptococcus gallolyticus macedonicus</name>
    <dbReference type="NCBI Taxonomy" id="59310"/>
    <lineage>
        <taxon>Bacteria</taxon>
        <taxon>Bacillati</taxon>
        <taxon>Bacillota</taxon>
        <taxon>Bacilli</taxon>
        <taxon>Lactobacillales</taxon>
        <taxon>Streptococcaceae</taxon>
        <taxon>Streptococcus</taxon>
    </lineage>
</organism>
<dbReference type="Pfam" id="PF03009">
    <property type="entry name" value="GDPD"/>
    <property type="match status" value="1"/>
</dbReference>
<feature type="transmembrane region" description="Helical" evidence="1">
    <location>
        <begin position="20"/>
        <end position="47"/>
    </location>
</feature>
<gene>
    <name evidence="3" type="ORF">CS010_04645</name>
</gene>
<dbReference type="SUPFAM" id="SSF51695">
    <property type="entry name" value="PLC-like phosphodiesterases"/>
    <property type="match status" value="1"/>
</dbReference>
<dbReference type="RefSeq" id="WP_099390527.1">
    <property type="nucleotide sequence ID" value="NZ_CP119172.1"/>
</dbReference>
<dbReference type="Pfam" id="PF10110">
    <property type="entry name" value="GPDPase_memb"/>
    <property type="match status" value="1"/>
</dbReference>
<feature type="transmembrane region" description="Helical" evidence="1">
    <location>
        <begin position="114"/>
        <end position="138"/>
    </location>
</feature>
<accession>A0A2G3NWY8</accession>
<dbReference type="EMBL" id="PEBM01000028">
    <property type="protein sequence ID" value="PHV57472.1"/>
    <property type="molecule type" value="Genomic_DNA"/>
</dbReference>
<feature type="transmembrane region" description="Helical" evidence="1">
    <location>
        <begin position="305"/>
        <end position="322"/>
    </location>
</feature>
<feature type="domain" description="GP-PDE" evidence="2">
    <location>
        <begin position="335"/>
        <end position="564"/>
    </location>
</feature>
<dbReference type="PANTHER" id="PTHR46211:SF8">
    <property type="entry name" value="PHOSPHODIESTERASE"/>
    <property type="match status" value="1"/>
</dbReference>
<evidence type="ECO:0000259" key="2">
    <source>
        <dbReference type="PROSITE" id="PS51704"/>
    </source>
</evidence>
<dbReference type="AlphaFoldDB" id="A0A2G3NWY8"/>
<keyword evidence="1" id="KW-1133">Transmembrane helix</keyword>
<name>A0A2G3NWY8_STRMC</name>
<dbReference type="InterPro" id="IPR030395">
    <property type="entry name" value="GP_PDE_dom"/>
</dbReference>
<keyword evidence="1" id="KW-0812">Transmembrane</keyword>
<evidence type="ECO:0000313" key="3">
    <source>
        <dbReference type="EMBL" id="PHV57472.1"/>
    </source>
</evidence>
<comment type="caution">
    <text evidence="3">The sequence shown here is derived from an EMBL/GenBank/DDBJ whole genome shotgun (WGS) entry which is preliminary data.</text>
</comment>
<dbReference type="PROSITE" id="PS51704">
    <property type="entry name" value="GP_PDE"/>
    <property type="match status" value="1"/>
</dbReference>
<feature type="transmembrane region" description="Helical" evidence="1">
    <location>
        <begin position="252"/>
        <end position="274"/>
    </location>
</feature>
<dbReference type="InterPro" id="IPR017946">
    <property type="entry name" value="PLC-like_Pdiesterase_TIM-brl"/>
</dbReference>
<dbReference type="Proteomes" id="UP000222913">
    <property type="component" value="Unassembled WGS sequence"/>
</dbReference>
<protein>
    <submittedName>
        <fullName evidence="3">Glycerophosphodiester phosphodiesterase</fullName>
    </submittedName>
</protein>
<dbReference type="CDD" id="cd08579">
    <property type="entry name" value="GDPD_memb_like"/>
    <property type="match status" value="1"/>
</dbReference>
<dbReference type="GeneID" id="93937277"/>
<dbReference type="GO" id="GO:0006629">
    <property type="term" value="P:lipid metabolic process"/>
    <property type="evidence" value="ECO:0007669"/>
    <property type="project" value="InterPro"/>
</dbReference>
<dbReference type="GO" id="GO:0008081">
    <property type="term" value="F:phosphoric diester hydrolase activity"/>
    <property type="evidence" value="ECO:0007669"/>
    <property type="project" value="InterPro"/>
</dbReference>
<dbReference type="Gene3D" id="3.20.20.190">
    <property type="entry name" value="Phosphatidylinositol (PI) phosphodiesterase"/>
    <property type="match status" value="1"/>
</dbReference>